<dbReference type="EMBL" id="FOGQ01000003">
    <property type="protein sequence ID" value="SER75884.1"/>
    <property type="molecule type" value="Genomic_DNA"/>
</dbReference>
<name>A0A1H9RTG2_9CORY</name>
<evidence type="ECO:0000313" key="2">
    <source>
        <dbReference type="Proteomes" id="UP000198929"/>
    </source>
</evidence>
<evidence type="ECO:0000313" key="1">
    <source>
        <dbReference type="EMBL" id="SER75884.1"/>
    </source>
</evidence>
<proteinExistence type="predicted"/>
<organism evidence="1 2">
    <name type="scientific">Corynebacterium cystitidis DSM 20524</name>
    <dbReference type="NCBI Taxonomy" id="1121357"/>
    <lineage>
        <taxon>Bacteria</taxon>
        <taxon>Bacillati</taxon>
        <taxon>Actinomycetota</taxon>
        <taxon>Actinomycetes</taxon>
        <taxon>Mycobacteriales</taxon>
        <taxon>Corynebacteriaceae</taxon>
        <taxon>Corynebacterium</taxon>
    </lineage>
</organism>
<dbReference type="Proteomes" id="UP000198929">
    <property type="component" value="Unassembled WGS sequence"/>
</dbReference>
<reference evidence="2" key="1">
    <citation type="submission" date="2016-10" db="EMBL/GenBank/DDBJ databases">
        <authorList>
            <person name="Varghese N."/>
            <person name="Submissions S."/>
        </authorList>
    </citation>
    <scope>NUCLEOTIDE SEQUENCE [LARGE SCALE GENOMIC DNA]</scope>
    <source>
        <strain evidence="2">DSM 20524</strain>
    </source>
</reference>
<gene>
    <name evidence="1" type="ORF">SAMN05661109_00906</name>
</gene>
<keyword evidence="2" id="KW-1185">Reference proteome</keyword>
<protein>
    <recommendedName>
        <fullName evidence="3">DUF3253 domain-containing protein</fullName>
    </recommendedName>
</protein>
<dbReference type="AlphaFoldDB" id="A0A1H9RTG2"/>
<dbReference type="RefSeq" id="WP_177178098.1">
    <property type="nucleotide sequence ID" value="NZ_CP047199.1"/>
</dbReference>
<dbReference type="STRING" id="1121357.SAMN05661109_00906"/>
<accession>A0A1H9RTG2</accession>
<sequence length="127" mass="14400">MTTSKEVPERTEDGRYIIVDGKKWRASDPSIPENLRQQLVNEMMDARRLVKTNPDAARPRVQDAKVALGERGEAWWEPTDEGQRERLAATIRALLRRRDGKTICLSEATRVVDITQAKGPIRLGALH</sequence>
<evidence type="ECO:0008006" key="3">
    <source>
        <dbReference type="Google" id="ProtNLM"/>
    </source>
</evidence>